<keyword evidence="2" id="KW-1003">Cell membrane</keyword>
<dbReference type="RefSeq" id="WP_013020107.1">
    <property type="nucleotide sequence ID" value="NC_013947.1"/>
</dbReference>
<reference evidence="8 9" key="1">
    <citation type="journal article" date="2009" name="Stand. Genomic Sci.">
        <title>Complete genome sequence of Stackebrandtia nassauensis type strain (LLR-40K-21).</title>
        <authorList>
            <person name="Munk C."/>
            <person name="Lapidus A."/>
            <person name="Copeland A."/>
            <person name="Jando M."/>
            <person name="Mayilraj S."/>
            <person name="Glavina Del Rio T."/>
            <person name="Nolan M."/>
            <person name="Chen F."/>
            <person name="Lucas S."/>
            <person name="Tice H."/>
            <person name="Cheng J.F."/>
            <person name="Han C."/>
            <person name="Detter J.C."/>
            <person name="Bruce D."/>
            <person name="Goodwin L."/>
            <person name="Chain P."/>
            <person name="Pitluck S."/>
            <person name="Goker M."/>
            <person name="Ovchinikova G."/>
            <person name="Pati A."/>
            <person name="Ivanova N."/>
            <person name="Mavromatis K."/>
            <person name="Chen A."/>
            <person name="Palaniappan K."/>
            <person name="Land M."/>
            <person name="Hauser L."/>
            <person name="Chang Y.J."/>
            <person name="Jeffries C.D."/>
            <person name="Bristow J."/>
            <person name="Eisen J.A."/>
            <person name="Markowitz V."/>
            <person name="Hugenholtz P."/>
            <person name="Kyrpides N.C."/>
            <person name="Klenk H.P."/>
        </authorList>
    </citation>
    <scope>NUCLEOTIDE SEQUENCE [LARGE SCALE GENOMIC DNA]</scope>
    <source>
        <strain evidence="9">DSM 44728 / CIP 108903 / NRRL B-16338 / NBRC 102104 / LLR-40K-21</strain>
    </source>
</reference>
<protein>
    <submittedName>
        <fullName evidence="8">RDD domain containing protein</fullName>
    </submittedName>
</protein>
<keyword evidence="9" id="KW-1185">Reference proteome</keyword>
<dbReference type="InterPro" id="IPR051791">
    <property type="entry name" value="Pra-immunoreactive"/>
</dbReference>
<proteinExistence type="predicted"/>
<organism evidence="8 9">
    <name type="scientific">Stackebrandtia nassauensis (strain DSM 44728 / CIP 108903 / NRRL B-16338 / NBRC 102104 / LLR-40K-21)</name>
    <dbReference type="NCBI Taxonomy" id="446470"/>
    <lineage>
        <taxon>Bacteria</taxon>
        <taxon>Bacillati</taxon>
        <taxon>Actinomycetota</taxon>
        <taxon>Actinomycetes</taxon>
        <taxon>Glycomycetales</taxon>
        <taxon>Glycomycetaceae</taxon>
        <taxon>Stackebrandtia</taxon>
    </lineage>
</organism>
<evidence type="ECO:0000313" key="8">
    <source>
        <dbReference type="EMBL" id="ADD44536.1"/>
    </source>
</evidence>
<dbReference type="OrthoDB" id="5187110at2"/>
<evidence type="ECO:0000256" key="3">
    <source>
        <dbReference type="ARBA" id="ARBA00022692"/>
    </source>
</evidence>
<evidence type="ECO:0000256" key="2">
    <source>
        <dbReference type="ARBA" id="ARBA00022475"/>
    </source>
</evidence>
<feature type="transmembrane region" description="Helical" evidence="6">
    <location>
        <begin position="57"/>
        <end position="80"/>
    </location>
</feature>
<name>D3Q8U4_STANL</name>
<dbReference type="GO" id="GO:0005886">
    <property type="term" value="C:plasma membrane"/>
    <property type="evidence" value="ECO:0007669"/>
    <property type="project" value="UniProtKB-SubCell"/>
</dbReference>
<comment type="subcellular location">
    <subcellularLocation>
        <location evidence="1">Cell membrane</location>
        <topology evidence="1">Multi-pass membrane protein</topology>
    </subcellularLocation>
</comment>
<dbReference type="EMBL" id="CP001778">
    <property type="protein sequence ID" value="ADD44536.1"/>
    <property type="molecule type" value="Genomic_DNA"/>
</dbReference>
<feature type="transmembrane region" description="Helical" evidence="6">
    <location>
        <begin position="101"/>
        <end position="119"/>
    </location>
</feature>
<dbReference type="KEGG" id="sna:Snas_4895"/>
<evidence type="ECO:0000313" key="9">
    <source>
        <dbReference type="Proteomes" id="UP000000844"/>
    </source>
</evidence>
<accession>D3Q8U4</accession>
<keyword evidence="5 6" id="KW-0472">Membrane</keyword>
<dbReference type="AlphaFoldDB" id="D3Q8U4"/>
<dbReference type="Proteomes" id="UP000000844">
    <property type="component" value="Chromosome"/>
</dbReference>
<evidence type="ECO:0000256" key="5">
    <source>
        <dbReference type="ARBA" id="ARBA00023136"/>
    </source>
</evidence>
<dbReference type="HOGENOM" id="CLU_110186_1_0_11"/>
<evidence type="ECO:0000259" key="7">
    <source>
        <dbReference type="Pfam" id="PF06271"/>
    </source>
</evidence>
<dbReference type="InterPro" id="IPR010432">
    <property type="entry name" value="RDD"/>
</dbReference>
<dbReference type="eggNOG" id="COG1714">
    <property type="taxonomic scope" value="Bacteria"/>
</dbReference>
<dbReference type="Pfam" id="PF06271">
    <property type="entry name" value="RDD"/>
    <property type="match status" value="1"/>
</dbReference>
<evidence type="ECO:0000256" key="4">
    <source>
        <dbReference type="ARBA" id="ARBA00022989"/>
    </source>
</evidence>
<sequence length="141" mass="15302">MSRPKATSPTEPQQDEVPELATFGQRFAALIVDWILCVLLGNGLVAVNVLPELEYPVWPSVLMALYYAVFVGFFTQTVGMRLAKIHCVNAAEGTPLGLPRALLRGVLVVLVIPILTAFSDPHRRGLHDKLSGSAVIRPKAS</sequence>
<feature type="transmembrane region" description="Helical" evidence="6">
    <location>
        <begin position="27"/>
        <end position="51"/>
    </location>
</feature>
<feature type="domain" description="RDD" evidence="7">
    <location>
        <begin position="21"/>
        <end position="132"/>
    </location>
</feature>
<gene>
    <name evidence="8" type="ordered locus">Snas_4895</name>
</gene>
<evidence type="ECO:0000256" key="1">
    <source>
        <dbReference type="ARBA" id="ARBA00004651"/>
    </source>
</evidence>
<evidence type="ECO:0000256" key="6">
    <source>
        <dbReference type="SAM" id="Phobius"/>
    </source>
</evidence>
<dbReference type="PANTHER" id="PTHR36115">
    <property type="entry name" value="PROLINE-RICH ANTIGEN HOMOLOG-RELATED"/>
    <property type="match status" value="1"/>
</dbReference>
<dbReference type="PANTHER" id="PTHR36115:SF6">
    <property type="entry name" value="PROLINE-RICH ANTIGEN HOMOLOG"/>
    <property type="match status" value="1"/>
</dbReference>
<keyword evidence="3 6" id="KW-0812">Transmembrane</keyword>
<keyword evidence="4 6" id="KW-1133">Transmembrane helix</keyword>
<dbReference type="STRING" id="446470.Snas_4895"/>